<gene>
    <name evidence="3" type="ORF">Tci_462749</name>
</gene>
<evidence type="ECO:0000313" key="3">
    <source>
        <dbReference type="EMBL" id="GEY90775.1"/>
    </source>
</evidence>
<evidence type="ECO:0000256" key="2">
    <source>
        <dbReference type="SAM" id="Phobius"/>
    </source>
</evidence>
<feature type="transmembrane region" description="Helical" evidence="2">
    <location>
        <begin position="23"/>
        <end position="44"/>
    </location>
</feature>
<organism evidence="3">
    <name type="scientific">Tanacetum cinerariifolium</name>
    <name type="common">Dalmatian daisy</name>
    <name type="synonym">Chrysanthemum cinerariifolium</name>
    <dbReference type="NCBI Taxonomy" id="118510"/>
    <lineage>
        <taxon>Eukaryota</taxon>
        <taxon>Viridiplantae</taxon>
        <taxon>Streptophyta</taxon>
        <taxon>Embryophyta</taxon>
        <taxon>Tracheophyta</taxon>
        <taxon>Spermatophyta</taxon>
        <taxon>Magnoliopsida</taxon>
        <taxon>eudicotyledons</taxon>
        <taxon>Gunneridae</taxon>
        <taxon>Pentapetalae</taxon>
        <taxon>asterids</taxon>
        <taxon>campanulids</taxon>
        <taxon>Asterales</taxon>
        <taxon>Asteraceae</taxon>
        <taxon>Asteroideae</taxon>
        <taxon>Anthemideae</taxon>
        <taxon>Anthemidinae</taxon>
        <taxon>Tanacetum</taxon>
    </lineage>
</organism>
<feature type="region of interest" description="Disordered" evidence="1">
    <location>
        <begin position="84"/>
        <end position="106"/>
    </location>
</feature>
<dbReference type="AlphaFoldDB" id="A0A699HXT3"/>
<keyword evidence="2" id="KW-0472">Membrane</keyword>
<keyword evidence="2" id="KW-0812">Transmembrane</keyword>
<sequence>MARLIGLDSGEGVGILNFEGPSIVFMLCMIVVSMCVLSMIIFACGDSSNRESPKYYPPSVATSAATNAAVTDAATGAVVHAHHAHHAHDTGHTGHHSHTSGFSGGF</sequence>
<accession>A0A699HXT3</accession>
<dbReference type="PANTHER" id="PTHR35420:SF1">
    <property type="entry name" value="OS09G0480532 PROTEIN"/>
    <property type="match status" value="1"/>
</dbReference>
<proteinExistence type="predicted"/>
<dbReference type="PANTHER" id="PTHR35420">
    <property type="entry name" value="OS02G0198500 PROTEIN"/>
    <property type="match status" value="1"/>
</dbReference>
<comment type="caution">
    <text evidence="3">The sequence shown here is derived from an EMBL/GenBank/DDBJ whole genome shotgun (WGS) entry which is preliminary data.</text>
</comment>
<dbReference type="EMBL" id="BKCJ010221304">
    <property type="protein sequence ID" value="GEY90775.1"/>
    <property type="molecule type" value="Genomic_DNA"/>
</dbReference>
<name>A0A699HXT3_TANCI</name>
<reference evidence="3" key="1">
    <citation type="journal article" date="2019" name="Sci. Rep.">
        <title>Draft genome of Tanacetum cinerariifolium, the natural source of mosquito coil.</title>
        <authorList>
            <person name="Yamashiro T."/>
            <person name="Shiraishi A."/>
            <person name="Satake H."/>
            <person name="Nakayama K."/>
        </authorList>
    </citation>
    <scope>NUCLEOTIDE SEQUENCE</scope>
</reference>
<protein>
    <submittedName>
        <fullName evidence="3">Dachshund homolog 1-like</fullName>
    </submittedName>
</protein>
<evidence type="ECO:0000256" key="1">
    <source>
        <dbReference type="SAM" id="MobiDB-lite"/>
    </source>
</evidence>
<keyword evidence="2" id="KW-1133">Transmembrane helix</keyword>